<sequence>MTKNDIKKFVKNEMKKNYGFEPTLKSITLLEADSNSSIDYVLFSINSVEYKYLNGKLTQH</sequence>
<dbReference type="Proteomes" id="UP000597877">
    <property type="component" value="Unassembled WGS sequence"/>
</dbReference>
<dbReference type="EMBL" id="JACOOZ010000003">
    <property type="protein sequence ID" value="MBC5667387.1"/>
    <property type="molecule type" value="Genomic_DNA"/>
</dbReference>
<name>A0ABR7F192_9FIRM</name>
<organism evidence="1 2">
    <name type="scientific">Eubacterium segne</name>
    <dbReference type="NCBI Taxonomy" id="2763045"/>
    <lineage>
        <taxon>Bacteria</taxon>
        <taxon>Bacillati</taxon>
        <taxon>Bacillota</taxon>
        <taxon>Clostridia</taxon>
        <taxon>Eubacteriales</taxon>
        <taxon>Eubacteriaceae</taxon>
        <taxon>Eubacterium</taxon>
    </lineage>
</organism>
<comment type="caution">
    <text evidence="1">The sequence shown here is derived from an EMBL/GenBank/DDBJ whole genome shotgun (WGS) entry which is preliminary data.</text>
</comment>
<evidence type="ECO:0000313" key="1">
    <source>
        <dbReference type="EMBL" id="MBC5667387.1"/>
    </source>
</evidence>
<evidence type="ECO:0000313" key="2">
    <source>
        <dbReference type="Proteomes" id="UP000597877"/>
    </source>
</evidence>
<dbReference type="RefSeq" id="WP_186840168.1">
    <property type="nucleotide sequence ID" value="NZ_JACOOZ010000003.1"/>
</dbReference>
<gene>
    <name evidence="1" type="ORF">H8S00_05220</name>
</gene>
<reference evidence="1 2" key="1">
    <citation type="submission" date="2020-08" db="EMBL/GenBank/DDBJ databases">
        <title>Genome public.</title>
        <authorList>
            <person name="Liu C."/>
            <person name="Sun Q."/>
        </authorList>
    </citation>
    <scope>NUCLEOTIDE SEQUENCE [LARGE SCALE GENOMIC DNA]</scope>
    <source>
        <strain evidence="1 2">BX4</strain>
    </source>
</reference>
<protein>
    <submittedName>
        <fullName evidence="1">Uncharacterized protein</fullName>
    </submittedName>
</protein>
<accession>A0ABR7F192</accession>
<keyword evidence="2" id="KW-1185">Reference proteome</keyword>
<proteinExistence type="predicted"/>